<name>A0A2S5CTL0_LYSSH</name>
<organism evidence="4 6">
    <name type="scientific">Lysinibacillus sphaericus</name>
    <name type="common">Bacillus sphaericus</name>
    <dbReference type="NCBI Taxonomy" id="1421"/>
    <lineage>
        <taxon>Bacteria</taxon>
        <taxon>Bacillati</taxon>
        <taxon>Bacillota</taxon>
        <taxon>Bacilli</taxon>
        <taxon>Bacillales</taxon>
        <taxon>Bacillaceae</taxon>
        <taxon>Lysinibacillus</taxon>
    </lineage>
</organism>
<evidence type="ECO:0000313" key="8">
    <source>
        <dbReference type="Proteomes" id="UP000255295"/>
    </source>
</evidence>
<evidence type="ECO:0000313" key="2">
    <source>
        <dbReference type="EMBL" id="AVK94812.1"/>
    </source>
</evidence>
<dbReference type="GeneID" id="48279070"/>
<dbReference type="EMBL" id="CP019980">
    <property type="protein sequence ID" value="AVK98943.1"/>
    <property type="molecule type" value="Genomic_DNA"/>
</dbReference>
<feature type="transmembrane region" description="Helical" evidence="1">
    <location>
        <begin position="37"/>
        <end position="60"/>
    </location>
</feature>
<keyword evidence="6" id="KW-1185">Reference proteome</keyword>
<dbReference type="Proteomes" id="UP000255295">
    <property type="component" value="Unassembled WGS sequence"/>
</dbReference>
<keyword evidence="1" id="KW-1133">Transmembrane helix</keyword>
<dbReference type="InterPro" id="IPR010001">
    <property type="entry name" value="BofA"/>
</dbReference>
<reference evidence="4 6" key="2">
    <citation type="submission" date="2017-11" db="EMBL/GenBank/DDBJ databases">
        <title>Genome sequence of Lysinibacillus sphaericus, a lignin-degrading bacteria isolated from municipal solid waste soil.</title>
        <authorList>
            <person name="Persinoti G.F."/>
            <person name="Paixao D.A."/>
            <person name="Bugg T.D."/>
            <person name="Squina F.M."/>
        </authorList>
    </citation>
    <scope>NUCLEOTIDE SEQUENCE [LARGE SCALE GENOMIC DNA]</scope>
    <source>
        <strain evidence="4 6">A1</strain>
    </source>
</reference>
<evidence type="ECO:0000256" key="1">
    <source>
        <dbReference type="SAM" id="Phobius"/>
    </source>
</evidence>
<reference evidence="5 8" key="3">
    <citation type="submission" date="2018-06" db="EMBL/GenBank/DDBJ databases">
        <authorList>
            <consortium name="Pathogen Informatics"/>
            <person name="Doyle S."/>
        </authorList>
    </citation>
    <scope>NUCLEOTIDE SEQUENCE [LARGE SCALE GENOMIC DNA]</scope>
    <source>
        <strain evidence="5 8">NCTC10338</strain>
    </source>
</reference>
<feature type="transmembrane region" description="Helical" evidence="1">
    <location>
        <begin position="6"/>
        <end position="25"/>
    </location>
</feature>
<evidence type="ECO:0000313" key="5">
    <source>
        <dbReference type="EMBL" id="SUV15035.1"/>
    </source>
</evidence>
<dbReference type="Proteomes" id="UP000238825">
    <property type="component" value="Chromosome"/>
</dbReference>
<evidence type="ECO:0000313" key="7">
    <source>
        <dbReference type="Proteomes" id="UP000238825"/>
    </source>
</evidence>
<dbReference type="RefSeq" id="WP_024362957.1">
    <property type="nucleotide sequence ID" value="NZ_BJNS01000088.1"/>
</dbReference>
<keyword evidence="1" id="KW-0812">Transmembrane</keyword>
<gene>
    <name evidence="2" type="ORF">LS41612_00100</name>
    <name evidence="3" type="ORF">LS41612_22955</name>
    <name evidence="4" type="ORF">LYSIN_04362</name>
    <name evidence="5" type="ORF">NCTC10338_00048</name>
</gene>
<sequence length="90" mass="10030">MPWTVIVSICVPVALLFLYIVGRHIKLGKVLEGLSVFWFRFAFAFLLLFIIHLGVGYSGYNVPINLFSVFTIALLGIPGVLGITFLILFL</sequence>
<dbReference type="AlphaFoldDB" id="A0A2S5CTL0"/>
<dbReference type="Pfam" id="PF07441">
    <property type="entry name" value="BofA"/>
    <property type="match status" value="1"/>
</dbReference>
<protein>
    <submittedName>
        <fullName evidence="5">Pro-sigmaK processing inhibitor BofA</fullName>
    </submittedName>
</protein>
<evidence type="ECO:0000313" key="3">
    <source>
        <dbReference type="EMBL" id="AVK98943.1"/>
    </source>
</evidence>
<feature type="transmembrane region" description="Helical" evidence="1">
    <location>
        <begin position="66"/>
        <end position="89"/>
    </location>
</feature>
<reference evidence="2 7" key="1">
    <citation type="submission" date="2017-03" db="EMBL/GenBank/DDBJ databases">
        <title>The whole genome sequencing and assembly of Lysinibacillus sphaericus DSM 28T strain.</title>
        <authorList>
            <person name="Lee Y.-J."/>
            <person name="Yi H."/>
            <person name="Bahn Y.-S."/>
            <person name="Kim J.F."/>
            <person name="Lee D.-W."/>
        </authorList>
    </citation>
    <scope>NUCLEOTIDE SEQUENCE [LARGE SCALE GENOMIC DNA]</scope>
    <source>
        <strain evidence="2 7">DSM 28</strain>
    </source>
</reference>
<dbReference type="Proteomes" id="UP000237319">
    <property type="component" value="Unassembled WGS sequence"/>
</dbReference>
<proteinExistence type="predicted"/>
<evidence type="ECO:0000313" key="6">
    <source>
        <dbReference type="Proteomes" id="UP000237319"/>
    </source>
</evidence>
<keyword evidence="1" id="KW-0472">Membrane</keyword>
<dbReference type="EMBL" id="UFSZ01000001">
    <property type="protein sequence ID" value="SUV15035.1"/>
    <property type="molecule type" value="Genomic_DNA"/>
</dbReference>
<accession>A0A2S5CTL0</accession>
<dbReference type="EMBL" id="CP019980">
    <property type="protein sequence ID" value="AVK94812.1"/>
    <property type="molecule type" value="Genomic_DNA"/>
</dbReference>
<dbReference type="EMBL" id="PGLV01000009">
    <property type="protein sequence ID" value="POZ54126.1"/>
    <property type="molecule type" value="Genomic_DNA"/>
</dbReference>
<evidence type="ECO:0000313" key="4">
    <source>
        <dbReference type="EMBL" id="POZ54126.1"/>
    </source>
</evidence>